<evidence type="ECO:0000256" key="2">
    <source>
        <dbReference type="ARBA" id="ARBA00007805"/>
    </source>
</evidence>
<reference evidence="9 10" key="1">
    <citation type="journal article" date="2016" name="Nat. Commun.">
        <title>Thousands of microbial genomes shed light on interconnected biogeochemical processes in an aquifer system.</title>
        <authorList>
            <person name="Anantharaman K."/>
            <person name="Brown C.T."/>
            <person name="Hug L.A."/>
            <person name="Sharon I."/>
            <person name="Castelle C.J."/>
            <person name="Probst A.J."/>
            <person name="Thomas B.C."/>
            <person name="Singh A."/>
            <person name="Wilkins M.J."/>
            <person name="Karaoz U."/>
            <person name="Brodie E.L."/>
            <person name="Williams K.H."/>
            <person name="Hubbard S.S."/>
            <person name="Banfield J.F."/>
        </authorList>
    </citation>
    <scope>NUCLEOTIDE SEQUENCE [LARGE SCALE GENOMIC DNA]</scope>
</reference>
<dbReference type="EC" id="2.1.3.3" evidence="3 6"/>
<dbReference type="Gene3D" id="3.40.50.1370">
    <property type="entry name" value="Aspartate/ornithine carbamoyltransferase"/>
    <property type="match status" value="2"/>
</dbReference>
<dbReference type="Pfam" id="PF00185">
    <property type="entry name" value="OTCace"/>
    <property type="match status" value="1"/>
</dbReference>
<comment type="catalytic activity">
    <reaction evidence="5 6">
        <text>carbamoyl phosphate + L-ornithine = L-citrulline + phosphate + H(+)</text>
        <dbReference type="Rhea" id="RHEA:19513"/>
        <dbReference type="ChEBI" id="CHEBI:15378"/>
        <dbReference type="ChEBI" id="CHEBI:43474"/>
        <dbReference type="ChEBI" id="CHEBI:46911"/>
        <dbReference type="ChEBI" id="CHEBI:57743"/>
        <dbReference type="ChEBI" id="CHEBI:58228"/>
        <dbReference type="EC" id="2.1.3.3"/>
    </reaction>
</comment>
<dbReference type="PRINTS" id="PR00100">
    <property type="entry name" value="AOTCASE"/>
</dbReference>
<dbReference type="InterPro" id="IPR036901">
    <property type="entry name" value="Asp/Orn_carbamoylTrfase_sf"/>
</dbReference>
<dbReference type="InterPro" id="IPR006131">
    <property type="entry name" value="Asp_carbamoyltransf_Asp/Orn-bd"/>
</dbReference>
<dbReference type="Pfam" id="PF02729">
    <property type="entry name" value="OTCace_N"/>
    <property type="match status" value="1"/>
</dbReference>
<dbReference type="GO" id="GO:0019240">
    <property type="term" value="P:citrulline biosynthetic process"/>
    <property type="evidence" value="ECO:0007669"/>
    <property type="project" value="TreeGrafter"/>
</dbReference>
<name>A0A1G1L1M1_9BACT</name>
<dbReference type="InterPro" id="IPR024904">
    <property type="entry name" value="OTCase_ArgI"/>
</dbReference>
<dbReference type="GO" id="GO:0042450">
    <property type="term" value="P:L-arginine biosynthetic process via ornithine"/>
    <property type="evidence" value="ECO:0007669"/>
    <property type="project" value="UniProtKB-UniRule"/>
</dbReference>
<feature type="domain" description="Aspartate/ornithine carbamoyltransferase carbamoyl-P binding" evidence="8">
    <location>
        <begin position="5"/>
        <end position="142"/>
    </location>
</feature>
<dbReference type="GO" id="GO:0004585">
    <property type="term" value="F:ornithine carbamoyltransferase activity"/>
    <property type="evidence" value="ECO:0007669"/>
    <property type="project" value="UniProtKB-UniRule"/>
</dbReference>
<proteinExistence type="inferred from homology"/>
<comment type="caution">
    <text evidence="9">The sequence shown here is derived from an EMBL/GenBank/DDBJ whole genome shotgun (WGS) entry which is preliminary data.</text>
</comment>
<feature type="domain" description="Aspartate/ornithine carbamoyltransferase Asp/Orn-binding" evidence="7">
    <location>
        <begin position="148"/>
        <end position="302"/>
    </location>
</feature>
<feature type="binding site" evidence="6">
    <location>
        <position position="102"/>
    </location>
    <ligand>
        <name>carbamoyl phosphate</name>
        <dbReference type="ChEBI" id="CHEBI:58228"/>
    </ligand>
</feature>
<feature type="binding site" evidence="6">
    <location>
        <position position="160"/>
    </location>
    <ligand>
        <name>L-ornithine</name>
        <dbReference type="ChEBI" id="CHEBI:46911"/>
    </ligand>
</feature>
<feature type="binding site" evidence="6">
    <location>
        <begin position="51"/>
        <end position="54"/>
    </location>
    <ligand>
        <name>carbamoyl phosphate</name>
        <dbReference type="ChEBI" id="CHEBI:58228"/>
    </ligand>
</feature>
<evidence type="ECO:0000256" key="1">
    <source>
        <dbReference type="ARBA" id="ARBA00004975"/>
    </source>
</evidence>
<comment type="pathway">
    <text evidence="1">Amino-acid biosynthesis; L-arginine biosynthesis; L-arginine from L-ornithine and carbamoyl phosphate: step 1/3.</text>
</comment>
<evidence type="ECO:0000259" key="8">
    <source>
        <dbReference type="Pfam" id="PF02729"/>
    </source>
</evidence>
<feature type="binding site" evidence="6">
    <location>
        <begin position="228"/>
        <end position="229"/>
    </location>
    <ligand>
        <name>L-ornithine</name>
        <dbReference type="ChEBI" id="CHEBI:46911"/>
    </ligand>
</feature>
<gene>
    <name evidence="9" type="ORF">A3G33_01270</name>
</gene>
<evidence type="ECO:0000256" key="3">
    <source>
        <dbReference type="ARBA" id="ARBA00013007"/>
    </source>
</evidence>
<dbReference type="FunFam" id="3.40.50.1370:FF:000008">
    <property type="entry name" value="Ornithine carbamoyltransferase"/>
    <property type="match status" value="1"/>
</dbReference>
<comment type="subcellular location">
    <subcellularLocation>
        <location evidence="6">Cytoplasm</location>
    </subcellularLocation>
</comment>
<dbReference type="NCBIfam" id="NF001986">
    <property type="entry name" value="PRK00779.1"/>
    <property type="match status" value="1"/>
</dbReference>
<evidence type="ECO:0000313" key="10">
    <source>
        <dbReference type="Proteomes" id="UP000178187"/>
    </source>
</evidence>
<feature type="binding site" evidence="6">
    <location>
        <begin position="129"/>
        <end position="132"/>
    </location>
    <ligand>
        <name>carbamoyl phosphate</name>
        <dbReference type="ChEBI" id="CHEBI:58228"/>
    </ligand>
</feature>
<dbReference type="EMBL" id="MHFR01000016">
    <property type="protein sequence ID" value="OGW99034.1"/>
    <property type="molecule type" value="Genomic_DNA"/>
</dbReference>
<dbReference type="HAMAP" id="MF_01109">
    <property type="entry name" value="OTCase"/>
    <property type="match status" value="1"/>
</dbReference>
<feature type="binding site" evidence="6">
    <location>
        <position position="224"/>
    </location>
    <ligand>
        <name>L-ornithine</name>
        <dbReference type="ChEBI" id="CHEBI:46911"/>
    </ligand>
</feature>
<evidence type="ECO:0000313" key="9">
    <source>
        <dbReference type="EMBL" id="OGW99034.1"/>
    </source>
</evidence>
<dbReference type="InterPro" id="IPR002292">
    <property type="entry name" value="Orn/put_carbamltrans"/>
</dbReference>
<accession>A0A1G1L1M1</accession>
<dbReference type="PRINTS" id="PR00102">
    <property type="entry name" value="OTCASE"/>
</dbReference>
<dbReference type="Proteomes" id="UP000178187">
    <property type="component" value="Unassembled WGS sequence"/>
</dbReference>
<dbReference type="PROSITE" id="PS00097">
    <property type="entry name" value="CARBAMOYLTRANSFERASE"/>
    <property type="match status" value="1"/>
</dbReference>
<dbReference type="PANTHER" id="PTHR45753:SF3">
    <property type="entry name" value="ORNITHINE TRANSCARBAMYLASE, MITOCHONDRIAL"/>
    <property type="match status" value="1"/>
</dbReference>
<comment type="caution">
    <text evidence="6">Lacks conserved residue(s) required for the propagation of feature annotation.</text>
</comment>
<dbReference type="InterPro" id="IPR006130">
    <property type="entry name" value="Asp/Orn_carbamoylTrfase"/>
</dbReference>
<evidence type="ECO:0000256" key="6">
    <source>
        <dbReference type="HAMAP-Rule" id="MF_01109"/>
    </source>
</evidence>
<sequence length="307" mass="35033">MNYKRCIDVYDFSVSEIFEIFDLAMRVKKNPLAYKNLLNGKALGLIFEKPSTRTWVSFDIGFSTLGGHAIYLGPQDIKLGVREEIRDVARVLARYLDAIVMRTFSHKTIIEFARYFAKPVINGLSDLEHPCQALTDYFTMLEIFGDFKGRKIAYVGDGNNVLSSLLLLAARLGVDFSFATPEECLVRRSTLMRARREAKRTKAKISEFHNPGQAVRGADIIYTDVWVSMGEEHKSSKRKYFKPFQVNQKLLSKAKKDVRFMHCLPAHRGEEVTNDVIEGKHSVVFDQAENRIHVQKAILIYLLGMNA</sequence>
<protein>
    <recommendedName>
        <fullName evidence="3 6">Ornithine carbamoyltransferase</fullName>
        <shortName evidence="6">OTCase</shortName>
        <ecNumber evidence="3 6">2.1.3.3</ecNumber>
    </recommendedName>
</protein>
<dbReference type="InterPro" id="IPR006132">
    <property type="entry name" value="Asp/Orn_carbamoyltranf_P-bd"/>
</dbReference>
<dbReference type="AlphaFoldDB" id="A0A1G1L1M1"/>
<dbReference type="GO" id="GO:0005737">
    <property type="term" value="C:cytoplasm"/>
    <property type="evidence" value="ECO:0007669"/>
    <property type="project" value="UniProtKB-SubCell"/>
</dbReference>
<feature type="binding site" evidence="6">
    <location>
        <begin position="263"/>
        <end position="264"/>
    </location>
    <ligand>
        <name>carbamoyl phosphate</name>
        <dbReference type="ChEBI" id="CHEBI:58228"/>
    </ligand>
</feature>
<evidence type="ECO:0000256" key="4">
    <source>
        <dbReference type="ARBA" id="ARBA00022679"/>
    </source>
</evidence>
<feature type="binding site" evidence="6">
    <location>
        <position position="291"/>
    </location>
    <ligand>
        <name>carbamoyl phosphate</name>
        <dbReference type="ChEBI" id="CHEBI:58228"/>
    </ligand>
</feature>
<dbReference type="NCBIfam" id="TIGR00658">
    <property type="entry name" value="orni_carb_tr"/>
    <property type="match status" value="1"/>
</dbReference>
<keyword evidence="4 6" id="KW-0808">Transferase</keyword>
<evidence type="ECO:0000256" key="5">
    <source>
        <dbReference type="ARBA" id="ARBA00048772"/>
    </source>
</evidence>
<dbReference type="GO" id="GO:0016597">
    <property type="term" value="F:amino acid binding"/>
    <property type="evidence" value="ECO:0007669"/>
    <property type="project" value="InterPro"/>
</dbReference>
<comment type="similarity">
    <text evidence="2 6">Belongs to the aspartate/ornithine carbamoyltransferase superfamily. OTCase family.</text>
</comment>
<dbReference type="PANTHER" id="PTHR45753">
    <property type="entry name" value="ORNITHINE CARBAMOYLTRANSFERASE, MITOCHONDRIAL"/>
    <property type="match status" value="1"/>
</dbReference>
<dbReference type="SUPFAM" id="SSF53671">
    <property type="entry name" value="Aspartate/ornithine carbamoyltransferase"/>
    <property type="match status" value="1"/>
</dbReference>
<keyword evidence="6" id="KW-0963">Cytoplasm</keyword>
<organism evidence="9 10">
    <name type="scientific">Candidatus Danuiimicrobium aquiferis</name>
    <dbReference type="NCBI Taxonomy" id="1801832"/>
    <lineage>
        <taxon>Bacteria</taxon>
        <taxon>Pseudomonadati</taxon>
        <taxon>Candidatus Omnitrophota</taxon>
        <taxon>Candidatus Danuiimicrobium</taxon>
    </lineage>
</organism>
<evidence type="ECO:0000259" key="7">
    <source>
        <dbReference type="Pfam" id="PF00185"/>
    </source>
</evidence>